<evidence type="ECO:0000256" key="4">
    <source>
        <dbReference type="ARBA" id="ARBA00023163"/>
    </source>
</evidence>
<evidence type="ECO:0000256" key="6">
    <source>
        <dbReference type="ARBA" id="ARBA00079449"/>
    </source>
</evidence>
<evidence type="ECO:0000313" key="8">
    <source>
        <dbReference type="EMBL" id="HIT74594.1"/>
    </source>
</evidence>
<protein>
    <recommendedName>
        <fullName evidence="5">HTH-type transcriptional regulator RipA</fullName>
    </recommendedName>
    <alternativeName>
        <fullName evidence="6">Repressor of iron proteins A</fullName>
    </alternativeName>
</protein>
<dbReference type="GO" id="GO:0003700">
    <property type="term" value="F:DNA-binding transcription factor activity"/>
    <property type="evidence" value="ECO:0007669"/>
    <property type="project" value="InterPro"/>
</dbReference>
<evidence type="ECO:0000256" key="3">
    <source>
        <dbReference type="ARBA" id="ARBA00023125"/>
    </source>
</evidence>
<proteinExistence type="predicted"/>
<organism evidence="8 9">
    <name type="scientific">Candidatus Avipropionibacterium avicola</name>
    <dbReference type="NCBI Taxonomy" id="2840701"/>
    <lineage>
        <taxon>Bacteria</taxon>
        <taxon>Bacillati</taxon>
        <taxon>Actinomycetota</taxon>
        <taxon>Actinomycetes</taxon>
        <taxon>Propionibacteriales</taxon>
        <taxon>Propionibacteriaceae</taxon>
        <taxon>Propionibacteriaceae incertae sedis</taxon>
        <taxon>Candidatus Avipropionibacterium</taxon>
    </lineage>
</organism>
<dbReference type="AlphaFoldDB" id="A0A9D1GWF5"/>
<gene>
    <name evidence="8" type="ORF">IAA98_03325</name>
</gene>
<dbReference type="InterPro" id="IPR011051">
    <property type="entry name" value="RmlC_Cupin_sf"/>
</dbReference>
<keyword evidence="3" id="KW-0238">DNA-binding</keyword>
<dbReference type="Gene3D" id="1.10.10.60">
    <property type="entry name" value="Homeodomain-like"/>
    <property type="match status" value="1"/>
</dbReference>
<reference evidence="8" key="2">
    <citation type="journal article" date="2021" name="PeerJ">
        <title>Extensive microbial diversity within the chicken gut microbiome revealed by metagenomics and culture.</title>
        <authorList>
            <person name="Gilroy R."/>
            <person name="Ravi A."/>
            <person name="Getino M."/>
            <person name="Pursley I."/>
            <person name="Horton D.L."/>
            <person name="Alikhan N.F."/>
            <person name="Baker D."/>
            <person name="Gharbi K."/>
            <person name="Hall N."/>
            <person name="Watson M."/>
            <person name="Adriaenssens E.M."/>
            <person name="Foster-Nyarko E."/>
            <person name="Jarju S."/>
            <person name="Secka A."/>
            <person name="Antonio M."/>
            <person name="Oren A."/>
            <person name="Chaudhuri R.R."/>
            <person name="La Ragione R."/>
            <person name="Hildebrand F."/>
            <person name="Pallen M.J."/>
        </authorList>
    </citation>
    <scope>NUCLEOTIDE SEQUENCE</scope>
    <source>
        <strain evidence="8">ChiGjej1B1-24693</strain>
    </source>
</reference>
<evidence type="ECO:0000256" key="1">
    <source>
        <dbReference type="ARBA" id="ARBA00022491"/>
    </source>
</evidence>
<dbReference type="InterPro" id="IPR018060">
    <property type="entry name" value="HTH_AraC"/>
</dbReference>
<dbReference type="SUPFAM" id="SSF51182">
    <property type="entry name" value="RmlC-like cupins"/>
    <property type="match status" value="1"/>
</dbReference>
<accession>A0A9D1GWF5</accession>
<sequence>MTSKNFVGAVHHQRAHAPHSHETDQIFWHPSGASELVIAGARWLVSPDAITWLPATMVHAVRMFGSGPSYSAYLDPALRPSGQRWDEPRAVSCGPLLAEVIRHVATTPDLPRERRESCHRLMVSLLQEAPDQLTALALPVHPAARRIAEAVMADPGDRTSLEQWCRRLGVSTRTVIRAFGAETGEGFASWRKRARMVQASRLLAEELTVAEVATRVGYDTASGFIAAFRDATGQTPGLRQRGDRSAG</sequence>
<dbReference type="SMART" id="SM00342">
    <property type="entry name" value="HTH_ARAC"/>
    <property type="match status" value="1"/>
</dbReference>
<dbReference type="Gene3D" id="2.60.120.10">
    <property type="entry name" value="Jelly Rolls"/>
    <property type="match status" value="1"/>
</dbReference>
<feature type="domain" description="HTH araC/xylS-type" evidence="7">
    <location>
        <begin position="145"/>
        <end position="242"/>
    </location>
</feature>
<dbReference type="PANTHER" id="PTHR11019:SF199">
    <property type="entry name" value="HTH-TYPE TRANSCRIPTIONAL REGULATOR NIMR"/>
    <property type="match status" value="1"/>
</dbReference>
<dbReference type="PANTHER" id="PTHR11019">
    <property type="entry name" value="HTH-TYPE TRANSCRIPTIONAL REGULATOR NIMR"/>
    <property type="match status" value="1"/>
</dbReference>
<dbReference type="PROSITE" id="PS00041">
    <property type="entry name" value="HTH_ARAC_FAMILY_1"/>
    <property type="match status" value="1"/>
</dbReference>
<evidence type="ECO:0000256" key="5">
    <source>
        <dbReference type="ARBA" id="ARBA00074140"/>
    </source>
</evidence>
<name>A0A9D1GWF5_9ACTN</name>
<dbReference type="Proteomes" id="UP000886842">
    <property type="component" value="Unassembled WGS sequence"/>
</dbReference>
<dbReference type="PROSITE" id="PS01124">
    <property type="entry name" value="HTH_ARAC_FAMILY_2"/>
    <property type="match status" value="1"/>
</dbReference>
<evidence type="ECO:0000259" key="7">
    <source>
        <dbReference type="PROSITE" id="PS01124"/>
    </source>
</evidence>
<dbReference type="SUPFAM" id="SSF46689">
    <property type="entry name" value="Homeodomain-like"/>
    <property type="match status" value="1"/>
</dbReference>
<comment type="caution">
    <text evidence="8">The sequence shown here is derived from an EMBL/GenBank/DDBJ whole genome shotgun (WGS) entry which is preliminary data.</text>
</comment>
<keyword evidence="2" id="KW-0805">Transcription regulation</keyword>
<dbReference type="EMBL" id="DVLP01000092">
    <property type="protein sequence ID" value="HIT74594.1"/>
    <property type="molecule type" value="Genomic_DNA"/>
</dbReference>
<keyword evidence="4" id="KW-0804">Transcription</keyword>
<evidence type="ECO:0000256" key="2">
    <source>
        <dbReference type="ARBA" id="ARBA00023015"/>
    </source>
</evidence>
<dbReference type="InterPro" id="IPR014710">
    <property type="entry name" value="RmlC-like_jellyroll"/>
</dbReference>
<keyword evidence="1" id="KW-0678">Repressor</keyword>
<dbReference type="Pfam" id="PF12833">
    <property type="entry name" value="HTH_18"/>
    <property type="match status" value="1"/>
</dbReference>
<reference evidence="8" key="1">
    <citation type="submission" date="2020-10" db="EMBL/GenBank/DDBJ databases">
        <authorList>
            <person name="Gilroy R."/>
        </authorList>
    </citation>
    <scope>NUCLEOTIDE SEQUENCE</scope>
    <source>
        <strain evidence="8">ChiGjej1B1-24693</strain>
    </source>
</reference>
<dbReference type="FunFam" id="1.10.10.60:FF:000132">
    <property type="entry name" value="AraC family transcriptional regulator"/>
    <property type="match status" value="1"/>
</dbReference>
<dbReference type="InterPro" id="IPR018062">
    <property type="entry name" value="HTH_AraC-typ_CS"/>
</dbReference>
<evidence type="ECO:0000313" key="9">
    <source>
        <dbReference type="Proteomes" id="UP000886842"/>
    </source>
</evidence>
<dbReference type="GO" id="GO:0043565">
    <property type="term" value="F:sequence-specific DNA binding"/>
    <property type="evidence" value="ECO:0007669"/>
    <property type="project" value="InterPro"/>
</dbReference>
<dbReference type="InterPro" id="IPR009057">
    <property type="entry name" value="Homeodomain-like_sf"/>
</dbReference>